<reference evidence="3 4" key="1">
    <citation type="submission" date="2024-02" db="EMBL/GenBank/DDBJ databases">
        <title>A draft genome for the cacao thread blight pathogen Marasmius crinis-equi.</title>
        <authorList>
            <person name="Cohen S.P."/>
            <person name="Baruah I.K."/>
            <person name="Amoako-Attah I."/>
            <person name="Bukari Y."/>
            <person name="Meinhardt L.W."/>
            <person name="Bailey B.A."/>
        </authorList>
    </citation>
    <scope>NUCLEOTIDE SEQUENCE [LARGE SCALE GENOMIC DNA]</scope>
    <source>
        <strain evidence="3 4">GH-76</strain>
    </source>
</reference>
<accession>A0ABR3F011</accession>
<dbReference type="EMBL" id="JBAHYK010001319">
    <property type="protein sequence ID" value="KAL0568521.1"/>
    <property type="molecule type" value="Genomic_DNA"/>
</dbReference>
<evidence type="ECO:0000313" key="4">
    <source>
        <dbReference type="Proteomes" id="UP001465976"/>
    </source>
</evidence>
<protein>
    <recommendedName>
        <fullName evidence="2">KOW domain-containing protein</fullName>
    </recommendedName>
</protein>
<evidence type="ECO:0000313" key="3">
    <source>
        <dbReference type="EMBL" id="KAL0568521.1"/>
    </source>
</evidence>
<dbReference type="Gene3D" id="2.30.30.30">
    <property type="match status" value="1"/>
</dbReference>
<comment type="caution">
    <text evidence="3">The sequence shown here is derived from an EMBL/GenBank/DDBJ whole genome shotgun (WGS) entry which is preliminary data.</text>
</comment>
<feature type="domain" description="KOW" evidence="2">
    <location>
        <begin position="437"/>
        <end position="464"/>
    </location>
</feature>
<sequence length="947" mass="106532">MPSIFVNIEAQVANSSDEDPDSSEELEDLINDEDDVAEGSAPARSPLAALASRIKTGDSFLDDLERRYAEDAPRSVLGKRKAPDIRDGDDIHPVIPIMARQMATPPPDFHVTEDHLAAVPIRPHVGTISGTMKSSREVHPLTKKVLPRREQAVQLSDKRRLLHRDPTLVGLSGEWLQGMPPATTTHGRAQLPSATKKRKEVRQWSKWAELQSRTDGIAPGEWVRIRRGTYKGDIGQIWKAQTREKTPEEQELQLQEINEAQRQNRSPPKLPEFIFEGYWVLLVPRLPPSYLTEESSLRLRRPLERRQRFGQALFVPAEYDIQLPEEHPMLQGFEIDGHLLSHSLLLKLYKVESLELVPVISPQTYKSFLHHPHCKHFPFPIPELWHLHDGDEVEVSVGGDKSLVRGVLKVSEDGCLLLDQGEAGLHPVSSIEHVSKVVNIGDYVTIARGAHEGGEGLVVEKHGSILGVSEKGSRKGIDFFVHVNSVVRDNQASYHHSSIPWLDKEVTIVKGRYGGRHGIVKDVKRKPNRATLFLWLFLPQLQITFEVQDDQVFAKGTHQPLWEVFPLTRDQRHFDIQCVGDMRTGEVPWVGTYVVIVGGPHKGKEGIVKDVNRTTTKRAVSGLMTTVELNVAGSAWEKIYYDYVREHQTGLTLATYQPLLENQDFYKPNPRFVGAGVVWKRSRSSFVSLRTLWSSKHAADRDIMGPTPDDPNALPMDVWNPYYDDFVGWSYPRTEEPASPAPSPLRPSSSAVTLTKPSTHWLSRSELVGLSIMVDITAGTHKKKDVFVEPTRMPTGTIVARIRKGKSKTSYDIPFELIAMSGKKLDARDDPLLVVITSEHVGKLVRRIQHFYCGSESVENKWFILAVFDRENVVECLTGEIIECATAELQYVEEAPADRFRATHVVMKRVRDEARLNLPPVVRNPGTADLSVLQACLNARISSRSQL</sequence>
<dbReference type="SMART" id="SM00739">
    <property type="entry name" value="KOW"/>
    <property type="match status" value="5"/>
</dbReference>
<gene>
    <name evidence="3" type="ORF">V5O48_013462</name>
</gene>
<name>A0ABR3F011_9AGAR</name>
<dbReference type="Proteomes" id="UP001465976">
    <property type="component" value="Unassembled WGS sequence"/>
</dbReference>
<keyword evidence="4" id="KW-1185">Reference proteome</keyword>
<organism evidence="3 4">
    <name type="scientific">Marasmius crinis-equi</name>
    <dbReference type="NCBI Taxonomy" id="585013"/>
    <lineage>
        <taxon>Eukaryota</taxon>
        <taxon>Fungi</taxon>
        <taxon>Dikarya</taxon>
        <taxon>Basidiomycota</taxon>
        <taxon>Agaricomycotina</taxon>
        <taxon>Agaricomycetes</taxon>
        <taxon>Agaricomycetidae</taxon>
        <taxon>Agaricales</taxon>
        <taxon>Marasmiineae</taxon>
        <taxon>Marasmiaceae</taxon>
        <taxon>Marasmius</taxon>
    </lineage>
</organism>
<evidence type="ECO:0000256" key="1">
    <source>
        <dbReference type="SAM" id="MobiDB-lite"/>
    </source>
</evidence>
<proteinExistence type="predicted"/>
<dbReference type="InterPro" id="IPR005824">
    <property type="entry name" value="KOW"/>
</dbReference>
<dbReference type="InterPro" id="IPR014722">
    <property type="entry name" value="Rib_uL2_dom2"/>
</dbReference>
<feature type="region of interest" description="Disordered" evidence="1">
    <location>
        <begin position="173"/>
        <end position="196"/>
    </location>
</feature>
<dbReference type="Pfam" id="PF00467">
    <property type="entry name" value="KOW"/>
    <property type="match status" value="1"/>
</dbReference>
<feature type="domain" description="KOW" evidence="2">
    <location>
        <begin position="386"/>
        <end position="413"/>
    </location>
</feature>
<feature type="domain" description="KOW" evidence="2">
    <location>
        <begin position="499"/>
        <end position="526"/>
    </location>
</feature>
<feature type="domain" description="KOW" evidence="2">
    <location>
        <begin position="216"/>
        <end position="243"/>
    </location>
</feature>
<evidence type="ECO:0000259" key="2">
    <source>
        <dbReference type="SMART" id="SM00739"/>
    </source>
</evidence>
<feature type="domain" description="KOW" evidence="2">
    <location>
        <begin position="587"/>
        <end position="614"/>
    </location>
</feature>